<gene>
    <name evidence="3" type="ORF">I8J30_04840</name>
</gene>
<evidence type="ECO:0000259" key="1">
    <source>
        <dbReference type="Pfam" id="PF00534"/>
    </source>
</evidence>
<feature type="domain" description="Glycosyltransferase subfamily 4-like N-terminal" evidence="2">
    <location>
        <begin position="27"/>
        <end position="175"/>
    </location>
</feature>
<dbReference type="PANTHER" id="PTHR45947">
    <property type="entry name" value="SULFOQUINOVOSYL TRANSFERASE SQD2"/>
    <property type="match status" value="1"/>
</dbReference>
<dbReference type="RefSeq" id="WP_210655850.1">
    <property type="nucleotide sequence ID" value="NZ_JAGKSP010000001.1"/>
</dbReference>
<dbReference type="CDD" id="cd03801">
    <property type="entry name" value="GT4_PimA-like"/>
    <property type="match status" value="1"/>
</dbReference>
<proteinExistence type="predicted"/>
<feature type="domain" description="Glycosyl transferase family 1" evidence="1">
    <location>
        <begin position="191"/>
        <end position="364"/>
    </location>
</feature>
<evidence type="ECO:0000313" key="3">
    <source>
        <dbReference type="EMBL" id="MBP3962029.1"/>
    </source>
</evidence>
<dbReference type="Pfam" id="PF13439">
    <property type="entry name" value="Glyco_transf_4"/>
    <property type="match status" value="1"/>
</dbReference>
<dbReference type="Pfam" id="PF00534">
    <property type="entry name" value="Glycos_transf_1"/>
    <property type="match status" value="1"/>
</dbReference>
<comment type="caution">
    <text evidence="3">The sequence shown here is derived from an EMBL/GenBank/DDBJ whole genome shotgun (WGS) entry which is preliminary data.</text>
</comment>
<dbReference type="InterPro" id="IPR028098">
    <property type="entry name" value="Glyco_trans_4-like_N"/>
</dbReference>
<dbReference type="InterPro" id="IPR050194">
    <property type="entry name" value="Glycosyltransferase_grp1"/>
</dbReference>
<dbReference type="Proteomes" id="UP000673394">
    <property type="component" value="Unassembled WGS sequence"/>
</dbReference>
<evidence type="ECO:0000259" key="2">
    <source>
        <dbReference type="Pfam" id="PF13439"/>
    </source>
</evidence>
<dbReference type="Gene3D" id="3.40.50.2000">
    <property type="entry name" value="Glycogen Phosphorylase B"/>
    <property type="match status" value="2"/>
</dbReference>
<evidence type="ECO:0000313" key="4">
    <source>
        <dbReference type="Proteomes" id="UP000673394"/>
    </source>
</evidence>
<reference evidence="3 4" key="1">
    <citation type="submission" date="2021-04" db="EMBL/GenBank/DDBJ databases">
        <title>Paenibacillus sp. DLE-14 whole genome sequence.</title>
        <authorList>
            <person name="Ham Y.J."/>
        </authorList>
    </citation>
    <scope>NUCLEOTIDE SEQUENCE [LARGE SCALE GENOMIC DNA]</scope>
    <source>
        <strain evidence="3 4">DLE-14</strain>
    </source>
</reference>
<dbReference type="EMBL" id="JAGKSP010000001">
    <property type="protein sequence ID" value="MBP3962029.1"/>
    <property type="molecule type" value="Genomic_DNA"/>
</dbReference>
<dbReference type="InterPro" id="IPR001296">
    <property type="entry name" value="Glyco_trans_1"/>
</dbReference>
<keyword evidence="4" id="KW-1185">Reference proteome</keyword>
<dbReference type="PANTHER" id="PTHR45947:SF3">
    <property type="entry name" value="SULFOQUINOVOSYL TRANSFERASE SQD2"/>
    <property type="match status" value="1"/>
</dbReference>
<sequence length="396" mass="44888">MAKARAKIAFVTPGTYVLPSQSSSSVERVVEKLVPLLVPRVEACIYGRSSRTLENRTMLGGASVVRYPAHNKRLYLKRVGKSILTQQPDLLQIENRPHYALKLRRLRPHSKIWLNLHSSTFIRKQAISSVLLTRSFRAADRIIVNSEYLKEDVAARVPECADKLHVVYPGVDTERFPSQYSVIGASRRAQLRNERGWSGRSVIVFMGRLLAIKGVHHLLKLMPKLVQEHPSALLVIVGGAFYGSKRTTAYVKQLRQLGRRLKGHVKFVPYVPYSEVPSWFLAADVAVVPSGKREAFGLVNVEAMSCGLPVVATRAGGMKEIIEDGVTGYLVNPDDVVDEMRERLLELLRDDQLRIRMGRKSRERVEQHFTWQHSAERWLELFRDSQMESDAEGRSE</sequence>
<organism evidence="3 4">
    <name type="scientific">Paenibacillus lignilyticus</name>
    <dbReference type="NCBI Taxonomy" id="1172615"/>
    <lineage>
        <taxon>Bacteria</taxon>
        <taxon>Bacillati</taxon>
        <taxon>Bacillota</taxon>
        <taxon>Bacilli</taxon>
        <taxon>Bacillales</taxon>
        <taxon>Paenibacillaceae</taxon>
        <taxon>Paenibacillus</taxon>
    </lineage>
</organism>
<name>A0ABS5C7V8_9BACL</name>
<accession>A0ABS5C7V8</accession>
<protein>
    <submittedName>
        <fullName evidence="3">Glycosyltransferase family 4 protein</fullName>
    </submittedName>
</protein>
<dbReference type="SUPFAM" id="SSF53756">
    <property type="entry name" value="UDP-Glycosyltransferase/glycogen phosphorylase"/>
    <property type="match status" value="1"/>
</dbReference>